<name>A0A4Q0PGM5_9FLAO</name>
<evidence type="ECO:0000313" key="1">
    <source>
        <dbReference type="EMBL" id="RXG25696.1"/>
    </source>
</evidence>
<proteinExistence type="predicted"/>
<sequence length="200" mass="21674">MKNLQLFDIAVAFLMMLGGSDKLSADLNAKVKNQNVTVDPSTHFVRKDITGASSIYDFIDEQTDKIDGVSSIKSTSLPKNQAFIFHGVAVGYAEGTTASGAAGQTYAADLPAAVRNANILIRQNGREVLNEPIANFQKGEATTRPSDYYFELPSLRYLKDDEAIEIKIVFPKGVALPAPGADNSNYMEVRLLGQKTVAKI</sequence>
<dbReference type="OrthoDB" id="1189337at2"/>
<gene>
    <name evidence="1" type="ORF">DSM02_863</name>
</gene>
<dbReference type="AlphaFoldDB" id="A0A4Q0PGM5"/>
<keyword evidence="2" id="KW-1185">Reference proteome</keyword>
<comment type="caution">
    <text evidence="1">The sequence shown here is derived from an EMBL/GenBank/DDBJ whole genome shotgun (WGS) entry which is preliminary data.</text>
</comment>
<dbReference type="Proteomes" id="UP000289859">
    <property type="component" value="Unassembled WGS sequence"/>
</dbReference>
<dbReference type="EMBL" id="QOVK01000002">
    <property type="protein sequence ID" value="RXG25696.1"/>
    <property type="molecule type" value="Genomic_DNA"/>
</dbReference>
<dbReference type="RefSeq" id="WP_128764501.1">
    <property type="nucleotide sequence ID" value="NZ_JBHUOO010000023.1"/>
</dbReference>
<evidence type="ECO:0000313" key="2">
    <source>
        <dbReference type="Proteomes" id="UP000289859"/>
    </source>
</evidence>
<reference evidence="1 2" key="1">
    <citation type="submission" date="2018-07" db="EMBL/GenBank/DDBJ databases">
        <title>Leeuwenhoekiella genomics.</title>
        <authorList>
            <person name="Tahon G."/>
            <person name="Willems A."/>
        </authorList>
    </citation>
    <scope>NUCLEOTIDE SEQUENCE [LARGE SCALE GENOMIC DNA]</scope>
    <source>
        <strain evidence="1 2">LMG 29608</strain>
    </source>
</reference>
<protein>
    <submittedName>
        <fullName evidence="1">Uncharacterized protein</fullName>
    </submittedName>
</protein>
<accession>A0A4Q0PGM5</accession>
<organism evidence="1 2">
    <name type="scientific">Leeuwenhoekiella polynyae</name>
    <dbReference type="NCBI Taxonomy" id="1550906"/>
    <lineage>
        <taxon>Bacteria</taxon>
        <taxon>Pseudomonadati</taxon>
        <taxon>Bacteroidota</taxon>
        <taxon>Flavobacteriia</taxon>
        <taxon>Flavobacteriales</taxon>
        <taxon>Flavobacteriaceae</taxon>
        <taxon>Leeuwenhoekiella</taxon>
    </lineage>
</organism>